<comment type="caution">
    <text evidence="1">The sequence shown here is derived from an EMBL/GenBank/DDBJ whole genome shotgun (WGS) entry which is preliminary data.</text>
</comment>
<protein>
    <submittedName>
        <fullName evidence="1">Non-specific serine/threonine protein kinase protein</fullName>
        <ecNumber evidence="1">2.7.11.1</ecNumber>
    </submittedName>
</protein>
<gene>
    <name evidence="1" type="ORF">IHE45_01G037400</name>
</gene>
<evidence type="ECO:0000313" key="2">
    <source>
        <dbReference type="Proteomes" id="UP000827976"/>
    </source>
</evidence>
<dbReference type="EMBL" id="CM037011">
    <property type="protein sequence ID" value="KAH7692006.1"/>
    <property type="molecule type" value="Genomic_DNA"/>
</dbReference>
<keyword evidence="1" id="KW-0418">Kinase</keyword>
<name>A0ACB7WTU3_DIOAL</name>
<evidence type="ECO:0000313" key="1">
    <source>
        <dbReference type="EMBL" id="KAH7692006.1"/>
    </source>
</evidence>
<dbReference type="EC" id="2.7.11.1" evidence="1"/>
<keyword evidence="1" id="KW-0808">Transferase</keyword>
<accession>A0ACB7WTU3</accession>
<reference evidence="2" key="1">
    <citation type="journal article" date="2022" name="Nat. Commun.">
        <title>Chromosome evolution and the genetic basis of agronomically important traits in greater yam.</title>
        <authorList>
            <person name="Bredeson J.V."/>
            <person name="Lyons J.B."/>
            <person name="Oniyinde I.O."/>
            <person name="Okereke N.R."/>
            <person name="Kolade O."/>
            <person name="Nnabue I."/>
            <person name="Nwadili C.O."/>
            <person name="Hribova E."/>
            <person name="Parker M."/>
            <person name="Nwogha J."/>
            <person name="Shu S."/>
            <person name="Carlson J."/>
            <person name="Kariba R."/>
            <person name="Muthemba S."/>
            <person name="Knop K."/>
            <person name="Barton G.J."/>
            <person name="Sherwood A.V."/>
            <person name="Lopez-Montes A."/>
            <person name="Asiedu R."/>
            <person name="Jamnadass R."/>
            <person name="Muchugi A."/>
            <person name="Goodstein D."/>
            <person name="Egesi C.N."/>
            <person name="Featherston J."/>
            <person name="Asfaw A."/>
            <person name="Simpson G.G."/>
            <person name="Dolezel J."/>
            <person name="Hendre P.S."/>
            <person name="Van Deynze A."/>
            <person name="Kumar P.L."/>
            <person name="Obidiegwu J.E."/>
            <person name="Bhattacharjee R."/>
            <person name="Rokhsar D.S."/>
        </authorList>
    </citation>
    <scope>NUCLEOTIDE SEQUENCE [LARGE SCALE GENOMIC DNA]</scope>
    <source>
        <strain evidence="2">cv. TDa95/00328</strain>
    </source>
</reference>
<organism evidence="1 2">
    <name type="scientific">Dioscorea alata</name>
    <name type="common">Purple yam</name>
    <dbReference type="NCBI Taxonomy" id="55571"/>
    <lineage>
        <taxon>Eukaryota</taxon>
        <taxon>Viridiplantae</taxon>
        <taxon>Streptophyta</taxon>
        <taxon>Embryophyta</taxon>
        <taxon>Tracheophyta</taxon>
        <taxon>Spermatophyta</taxon>
        <taxon>Magnoliopsida</taxon>
        <taxon>Liliopsida</taxon>
        <taxon>Dioscoreales</taxon>
        <taxon>Dioscoreaceae</taxon>
        <taxon>Dioscorea</taxon>
    </lineage>
</organism>
<dbReference type="Proteomes" id="UP000827976">
    <property type="component" value="Chromosome 1"/>
</dbReference>
<keyword evidence="1" id="KW-0723">Serine/threonine-protein kinase</keyword>
<feature type="non-terminal residue" evidence="1">
    <location>
        <position position="887"/>
    </location>
</feature>
<proteinExistence type="predicted"/>
<keyword evidence="2" id="KW-1185">Reference proteome</keyword>
<sequence length="887" mass="98967">MFSTKCLETERQTLLQFKSGLSDPAHRLASWTGDDCCSWMGVSCSNDVPRHVIKLDLRNSELILRSYGYTSCDINKALGGMLDPNLVNLKQLRFLDLSCNDFNGIRIPEFMGSFKKLEYLNLSQAGFTGTIPHHLGNLSMLKSLDLSSNHWESLVIDSAGWLSRLTSLKYLNMSYVDMLQASNWLPAINMLPSLLEIRLSFCDLSGPLLNLQFVNFTSLSTLDELHLANTNLQGDMPYWIGGLKNLKLLDLSSNQINSTLPHWLFNLTKISYLDLSDNDFRGSIPSAIENLISMEELFLDDNQGLSIPTSLGNLCKLQFLSLSGLDLSKAAAAKIQQTFSGCIAQSLNVLYLAKTNIQGDVLYWIDGLKNLKRLDLSDNQINSTLPPWLFNLTSISYLNLASNYFHGYIPPVIGNMISLEELLLDNSLSGSIPTRIGRLSSLFSLDLSNNHFCGVIPKNIRHLSNLEELYLENNNLEGPLTEDHLATMSQLSFLSLSINKLSGTVPFSLCNLKNIVVLDISGNHLSGELPNCWNNDSRYAVLDFSSNNISGGIPNSICSLHKLESLHLSNNNFSSVFPTSLRECYSLVTLDLSYNNFYGSIPYWISESMVELEILNLRSNRFSKYLPPQLSNLLGLHILDLSHNNLSSSIPKSYGNFNAMKLSNKMSHLGDFSSYKENILLDIKGNEYKCEIILPLISVMDLSYNSLYGSIPEELTNLLGLKSLNLSGNNLIGEITNKIGKMHELESLDLSRNSLSGVIPSSLSNLDSLGHLNLSYNNLSGVIPFEKHLTTFDDPSIYIGNNGLCGPPLMNCSMEKGPTIATGADEEKDVWLYLIIGSGFATGLWAVFIIMLFKRTWRVSYFQYVDSVHDRICVAILVKFTMLKRKY</sequence>